<feature type="compositionally biased region" description="Low complexity" evidence="1">
    <location>
        <begin position="68"/>
        <end position="85"/>
    </location>
</feature>
<protein>
    <submittedName>
        <fullName evidence="3">Uncharacterized protein</fullName>
    </submittedName>
</protein>
<keyword evidence="4" id="KW-1185">Reference proteome</keyword>
<evidence type="ECO:0000313" key="4">
    <source>
        <dbReference type="Proteomes" id="UP000001695"/>
    </source>
</evidence>
<gene>
    <name evidence="3" type="ordered locus">Bind_1875</name>
</gene>
<reference evidence="3 4" key="2">
    <citation type="journal article" date="2010" name="J. Bacteriol.">
        <title>Complete genome sequence of Beijerinckia indica subsp. indica.</title>
        <authorList>
            <person name="Tamas I."/>
            <person name="Dedysh S.N."/>
            <person name="Liesack W."/>
            <person name="Stott M.B."/>
            <person name="Alam M."/>
            <person name="Murrell J.C."/>
            <person name="Dunfield P.F."/>
        </authorList>
    </citation>
    <scope>NUCLEOTIDE SEQUENCE [LARGE SCALE GENOMIC DNA]</scope>
    <source>
        <strain evidence="4">ATCC 9039 / DSM 1715 / NCIMB 8712</strain>
    </source>
</reference>
<name>B2IEA1_BEII9</name>
<organism evidence="3 4">
    <name type="scientific">Beijerinckia indica subsp. indica (strain ATCC 9039 / DSM 1715 / NCIMB 8712)</name>
    <dbReference type="NCBI Taxonomy" id="395963"/>
    <lineage>
        <taxon>Bacteria</taxon>
        <taxon>Pseudomonadati</taxon>
        <taxon>Pseudomonadota</taxon>
        <taxon>Alphaproteobacteria</taxon>
        <taxon>Hyphomicrobiales</taxon>
        <taxon>Beijerinckiaceae</taxon>
        <taxon>Beijerinckia</taxon>
    </lineage>
</organism>
<dbReference type="HOGENOM" id="CLU_1500708_0_0_5"/>
<evidence type="ECO:0000256" key="1">
    <source>
        <dbReference type="SAM" id="MobiDB-lite"/>
    </source>
</evidence>
<dbReference type="STRING" id="395963.Bind_1875"/>
<dbReference type="Proteomes" id="UP000001695">
    <property type="component" value="Chromosome"/>
</dbReference>
<dbReference type="KEGG" id="bid:Bind_1875"/>
<proteinExistence type="predicted"/>
<sequence length="179" mass="19412">MRIDELTWRLKSRCARRFAIILFMASMPLSVARAEHDMTKGKPPLPPVRPSEFQSPLNETPIQSNADTAPKNADTAPKTAPKAPDSSTAKIVPWDSNQGPSHGTQPALPTALAPEVPQKTGAPVNTPTPAKTASLQPFSLPPASRARMHQCGLEWQQMKLSGAATNKTWRVFAQACLKQ</sequence>
<feature type="signal peptide" evidence="2">
    <location>
        <begin position="1"/>
        <end position="34"/>
    </location>
</feature>
<dbReference type="AlphaFoldDB" id="B2IEA1"/>
<dbReference type="eggNOG" id="ENOG5033HZT">
    <property type="taxonomic scope" value="Bacteria"/>
</dbReference>
<dbReference type="EMBL" id="CP001016">
    <property type="protein sequence ID" value="ACB95499.1"/>
    <property type="molecule type" value="Genomic_DNA"/>
</dbReference>
<evidence type="ECO:0000256" key="2">
    <source>
        <dbReference type="SAM" id="SignalP"/>
    </source>
</evidence>
<feature type="compositionally biased region" description="Polar residues" evidence="1">
    <location>
        <begin position="95"/>
        <end position="104"/>
    </location>
</feature>
<feature type="region of interest" description="Disordered" evidence="1">
    <location>
        <begin position="35"/>
        <end position="109"/>
    </location>
</feature>
<evidence type="ECO:0000313" key="3">
    <source>
        <dbReference type="EMBL" id="ACB95499.1"/>
    </source>
</evidence>
<feature type="chain" id="PRO_5002778920" evidence="2">
    <location>
        <begin position="35"/>
        <end position="179"/>
    </location>
</feature>
<keyword evidence="2" id="KW-0732">Signal</keyword>
<reference evidence="4" key="1">
    <citation type="submission" date="2008-03" db="EMBL/GenBank/DDBJ databases">
        <title>Complete sequence of chromosome of Beijerinckia indica subsp. indica ATCC 9039.</title>
        <authorList>
            <consortium name="US DOE Joint Genome Institute"/>
            <person name="Copeland A."/>
            <person name="Lucas S."/>
            <person name="Lapidus A."/>
            <person name="Glavina del Rio T."/>
            <person name="Dalin E."/>
            <person name="Tice H."/>
            <person name="Bruce D."/>
            <person name="Goodwin L."/>
            <person name="Pitluck S."/>
            <person name="LaButti K."/>
            <person name="Schmutz J."/>
            <person name="Larimer F."/>
            <person name="Land M."/>
            <person name="Hauser L."/>
            <person name="Kyrpides N."/>
            <person name="Mikhailova N."/>
            <person name="Dunfield P.F."/>
            <person name="Dedysh S.N."/>
            <person name="Liesack W."/>
            <person name="Saw J.H."/>
            <person name="Alam M."/>
            <person name="Chen Y."/>
            <person name="Murrell J.C."/>
            <person name="Richardson P."/>
        </authorList>
    </citation>
    <scope>NUCLEOTIDE SEQUENCE [LARGE SCALE GENOMIC DNA]</scope>
    <source>
        <strain evidence="4">ATCC 9039 / DSM 1715 / NCIMB 8712</strain>
    </source>
</reference>
<accession>B2IEA1</accession>
<feature type="compositionally biased region" description="Polar residues" evidence="1">
    <location>
        <begin position="52"/>
        <end position="67"/>
    </location>
</feature>